<reference evidence="7 8" key="1">
    <citation type="submission" date="2015-10" db="EMBL/GenBank/DDBJ databases">
        <title>Draft genome of Bosea thiooxidans.</title>
        <authorList>
            <person name="Wang X."/>
        </authorList>
    </citation>
    <scope>NUCLEOTIDE SEQUENCE [LARGE SCALE GENOMIC DNA]</scope>
    <source>
        <strain evidence="7 8">CGMCC 9174</strain>
    </source>
</reference>
<dbReference type="PANTHER" id="PTHR11814">
    <property type="entry name" value="SULFATE TRANSPORTER"/>
    <property type="match status" value="1"/>
</dbReference>
<evidence type="ECO:0000313" key="8">
    <source>
        <dbReference type="Proteomes" id="UP000051562"/>
    </source>
</evidence>
<feature type="transmembrane region" description="Helical" evidence="5">
    <location>
        <begin position="83"/>
        <end position="101"/>
    </location>
</feature>
<keyword evidence="3 5" id="KW-1133">Transmembrane helix</keyword>
<dbReference type="Proteomes" id="UP000051562">
    <property type="component" value="Unassembled WGS sequence"/>
</dbReference>
<dbReference type="GO" id="GO:0055085">
    <property type="term" value="P:transmembrane transport"/>
    <property type="evidence" value="ECO:0007669"/>
    <property type="project" value="InterPro"/>
</dbReference>
<feature type="transmembrane region" description="Helical" evidence="5">
    <location>
        <begin position="241"/>
        <end position="267"/>
    </location>
</feature>
<dbReference type="AlphaFoldDB" id="A0A0Q3IAL8"/>
<evidence type="ECO:0000256" key="3">
    <source>
        <dbReference type="ARBA" id="ARBA00022989"/>
    </source>
</evidence>
<keyword evidence="4 5" id="KW-0472">Membrane</keyword>
<evidence type="ECO:0000256" key="4">
    <source>
        <dbReference type="ARBA" id="ARBA00023136"/>
    </source>
</evidence>
<dbReference type="InterPro" id="IPR036513">
    <property type="entry name" value="STAS_dom_sf"/>
</dbReference>
<name>A0A0Q3IAL8_9HYPH</name>
<dbReference type="GO" id="GO:0016020">
    <property type="term" value="C:membrane"/>
    <property type="evidence" value="ECO:0007669"/>
    <property type="project" value="UniProtKB-SubCell"/>
</dbReference>
<comment type="caution">
    <text evidence="7">The sequence shown here is derived from an EMBL/GenBank/DDBJ whole genome shotgun (WGS) entry which is preliminary data.</text>
</comment>
<feature type="transmembrane region" description="Helical" evidence="5">
    <location>
        <begin position="354"/>
        <end position="373"/>
    </location>
</feature>
<dbReference type="InterPro" id="IPR002645">
    <property type="entry name" value="STAS_dom"/>
</dbReference>
<dbReference type="Gene3D" id="3.30.750.24">
    <property type="entry name" value="STAS domain"/>
    <property type="match status" value="1"/>
</dbReference>
<gene>
    <name evidence="7" type="ORF">ARD30_08375</name>
</gene>
<sequence>MSRDGPVAGPGRPLESLPLPASLGRNLLAGLTLAAITIPEQMATARLGGFPVQIGLFAFVAGTLGFLLLGVSRVLTVGADSTITPIFAGALATLAVGGAVAPAAAPTLAILVGALLLLAGILRFGWIADFLSTPVVAGFLAGIAAHIVVSQLPGLLGLHVQASSLVPRLAEIWTERASSHPISALLGLGVLGVIVFCEKRAAALPGALIAFALATAAVMAFDLRSHGVAVLGSLPKGLPPWPGFALSWADFRALLPLALIIALVVMMQTATVSRSFREPDGRASDVGRDYLGLAGANLLAGLAGAFPVNASPPRTAMVVESGGRNPVVGLVAAALVLGLALFGTDILADVPEAALAGVLFFVAGRILRIGPIVQIARQSRPEFALVLLTALAVALLPIESGVAIGIGLSLLHGIWMTTRSHPVEFGRIPGTTVWWPPEQGKPPATLPGILVAGFPAPLLFANALGFQQELLDRLVRQKPKLLVLEASGIAAIDYTAAQALLAVAQACEAQGTVFAIARVESVRARDALDRFGVVSAIGEDRIFHSVDQAVTRWGSDAVAGATTTDGAAGSSLPSA</sequence>
<protein>
    <recommendedName>
        <fullName evidence="6">STAS domain-containing protein</fullName>
    </recommendedName>
</protein>
<accession>A0A0Q3IAL8</accession>
<dbReference type="STRING" id="53254.SAMN05660750_00350"/>
<evidence type="ECO:0000256" key="2">
    <source>
        <dbReference type="ARBA" id="ARBA00022692"/>
    </source>
</evidence>
<feature type="transmembrane region" description="Helical" evidence="5">
    <location>
        <begin position="385"/>
        <end position="415"/>
    </location>
</feature>
<feature type="transmembrane region" description="Helical" evidence="5">
    <location>
        <begin position="178"/>
        <end position="196"/>
    </location>
</feature>
<feature type="domain" description="STAS" evidence="6">
    <location>
        <begin position="447"/>
        <end position="553"/>
    </location>
</feature>
<proteinExistence type="predicted"/>
<keyword evidence="2 5" id="KW-0812">Transmembrane</keyword>
<feature type="transmembrane region" description="Helical" evidence="5">
    <location>
        <begin position="107"/>
        <end position="128"/>
    </location>
</feature>
<comment type="subcellular location">
    <subcellularLocation>
        <location evidence="1">Membrane</location>
        <topology evidence="1">Multi-pass membrane protein</topology>
    </subcellularLocation>
</comment>
<evidence type="ECO:0000256" key="1">
    <source>
        <dbReference type="ARBA" id="ARBA00004141"/>
    </source>
</evidence>
<dbReference type="Pfam" id="PF01740">
    <property type="entry name" value="STAS"/>
    <property type="match status" value="1"/>
</dbReference>
<evidence type="ECO:0000313" key="7">
    <source>
        <dbReference type="EMBL" id="KQK32000.1"/>
    </source>
</evidence>
<feature type="transmembrane region" description="Helical" evidence="5">
    <location>
        <begin position="203"/>
        <end position="221"/>
    </location>
</feature>
<dbReference type="CDD" id="cd07042">
    <property type="entry name" value="STAS_SulP_like_sulfate_transporter"/>
    <property type="match status" value="1"/>
</dbReference>
<feature type="transmembrane region" description="Helical" evidence="5">
    <location>
        <begin position="327"/>
        <end position="348"/>
    </location>
</feature>
<dbReference type="InterPro" id="IPR001902">
    <property type="entry name" value="SLC26A/SulP_fam"/>
</dbReference>
<keyword evidence="8" id="KW-1185">Reference proteome</keyword>
<organism evidence="7 8">
    <name type="scientific">Bosea thiooxidans</name>
    <dbReference type="NCBI Taxonomy" id="53254"/>
    <lineage>
        <taxon>Bacteria</taxon>
        <taxon>Pseudomonadati</taxon>
        <taxon>Pseudomonadota</taxon>
        <taxon>Alphaproteobacteria</taxon>
        <taxon>Hyphomicrobiales</taxon>
        <taxon>Boseaceae</taxon>
        <taxon>Bosea</taxon>
    </lineage>
</organism>
<dbReference type="EMBL" id="LMAR01000009">
    <property type="protein sequence ID" value="KQK32000.1"/>
    <property type="molecule type" value="Genomic_DNA"/>
</dbReference>
<dbReference type="Pfam" id="PF00916">
    <property type="entry name" value="Sulfate_transp"/>
    <property type="match status" value="1"/>
</dbReference>
<evidence type="ECO:0000259" key="6">
    <source>
        <dbReference type="PROSITE" id="PS50801"/>
    </source>
</evidence>
<evidence type="ECO:0000256" key="5">
    <source>
        <dbReference type="SAM" id="Phobius"/>
    </source>
</evidence>
<dbReference type="InterPro" id="IPR011547">
    <property type="entry name" value="SLC26A/SulP_dom"/>
</dbReference>
<dbReference type="SUPFAM" id="SSF52091">
    <property type="entry name" value="SpoIIaa-like"/>
    <property type="match status" value="1"/>
</dbReference>
<feature type="transmembrane region" description="Helical" evidence="5">
    <location>
        <begin position="444"/>
        <end position="466"/>
    </location>
</feature>
<feature type="transmembrane region" description="Helical" evidence="5">
    <location>
        <begin position="50"/>
        <end position="71"/>
    </location>
</feature>
<feature type="transmembrane region" description="Helical" evidence="5">
    <location>
        <begin position="135"/>
        <end position="158"/>
    </location>
</feature>
<dbReference type="PROSITE" id="PS50801">
    <property type="entry name" value="STAS"/>
    <property type="match status" value="1"/>
</dbReference>